<dbReference type="Proteomes" id="UP000283983">
    <property type="component" value="Unassembled WGS sequence"/>
</dbReference>
<sequence length="401" mass="42103">MMGKPMRRYNMAHFKRTSAAIVASVLTGSLVFSMTPVAARAASSTELQQQLGAAQDRLYALYAAAEQAGNNYATVNNDLNATIEAIEKTSAEIAEEERQLAEFQDELTGMAVAQYKMGGRSNFISLLVGSNSLSSLMTSLHYADKAAEHKQSVITTTRELRESLEQKRSSLEEDKEKQEKLVADQAKKLAAAQAAADEAQGYYDQLSDDLKQAIAAEEEAARQEAEAEADRVQAQGGSNAGTSSGGNAPNTGNSGGGGNSTGAGSNSGNVSGTPTGSASAMVARAQGVIGSGYSYTGYKWTGDPRTSYFTCSGLVDYAMGLAPWSNSPASYMNKVKARGAWTSNVDQLKYGDLVFFTTNTYCGHVGIYVGGGRMIDSIPGAGVGYRSLSYIGGFIGGGAII</sequence>
<accession>A0A414NHB0</accession>
<protein>
    <recommendedName>
        <fullName evidence="8">NlpC/P60 domain-containing protein</fullName>
    </recommendedName>
</protein>
<dbReference type="InterPro" id="IPR038765">
    <property type="entry name" value="Papain-like_cys_pep_sf"/>
</dbReference>
<reference evidence="9 10" key="1">
    <citation type="submission" date="2018-08" db="EMBL/GenBank/DDBJ databases">
        <title>A genome reference for cultivated species of the human gut microbiota.</title>
        <authorList>
            <person name="Zou Y."/>
            <person name="Xue W."/>
            <person name="Luo G."/>
        </authorList>
    </citation>
    <scope>NUCLEOTIDE SEQUENCE [LARGE SCALE GENOMIC DNA]</scope>
    <source>
        <strain evidence="9 10">AM25-33</strain>
    </source>
</reference>
<keyword evidence="10" id="KW-1185">Reference proteome</keyword>
<feature type="chain" id="PRO_5038874322" description="NlpC/P60 domain-containing protein" evidence="7">
    <location>
        <begin position="39"/>
        <end position="401"/>
    </location>
</feature>
<dbReference type="GO" id="GO:0008234">
    <property type="term" value="F:cysteine-type peptidase activity"/>
    <property type="evidence" value="ECO:0007669"/>
    <property type="project" value="UniProtKB-KW"/>
</dbReference>
<dbReference type="InterPro" id="IPR051202">
    <property type="entry name" value="Peptidase_C40"/>
</dbReference>
<feature type="compositionally biased region" description="Basic and acidic residues" evidence="6">
    <location>
        <begin position="219"/>
        <end position="231"/>
    </location>
</feature>
<evidence type="ECO:0000259" key="8">
    <source>
        <dbReference type="PROSITE" id="PS51935"/>
    </source>
</evidence>
<evidence type="ECO:0000256" key="2">
    <source>
        <dbReference type="ARBA" id="ARBA00022670"/>
    </source>
</evidence>
<name>A0A414NHB0_9ACTN</name>
<dbReference type="InterPro" id="IPR000064">
    <property type="entry name" value="NLP_P60_dom"/>
</dbReference>
<keyword evidence="7" id="KW-0732">Signal</keyword>
<organism evidence="9 10">
    <name type="scientific">Collinsella intestinalis</name>
    <dbReference type="NCBI Taxonomy" id="147207"/>
    <lineage>
        <taxon>Bacteria</taxon>
        <taxon>Bacillati</taxon>
        <taxon>Actinomycetota</taxon>
        <taxon>Coriobacteriia</taxon>
        <taxon>Coriobacteriales</taxon>
        <taxon>Coriobacteriaceae</taxon>
        <taxon>Collinsella</taxon>
    </lineage>
</organism>
<feature type="compositionally biased region" description="Low complexity" evidence="6">
    <location>
        <begin position="232"/>
        <end position="252"/>
    </location>
</feature>
<dbReference type="Gene3D" id="3.90.1720.10">
    <property type="entry name" value="endopeptidase domain like (from Nostoc punctiforme)"/>
    <property type="match status" value="1"/>
</dbReference>
<dbReference type="Gene3D" id="6.10.250.3150">
    <property type="match status" value="1"/>
</dbReference>
<dbReference type="Pfam" id="PF00877">
    <property type="entry name" value="NLPC_P60"/>
    <property type="match status" value="1"/>
</dbReference>
<keyword evidence="4" id="KW-0788">Thiol protease</keyword>
<evidence type="ECO:0000313" key="10">
    <source>
        <dbReference type="Proteomes" id="UP000283983"/>
    </source>
</evidence>
<dbReference type="PROSITE" id="PS51935">
    <property type="entry name" value="NLPC_P60"/>
    <property type="match status" value="1"/>
</dbReference>
<evidence type="ECO:0000256" key="1">
    <source>
        <dbReference type="ARBA" id="ARBA00007074"/>
    </source>
</evidence>
<proteinExistence type="inferred from homology"/>
<feature type="domain" description="NlpC/P60" evidence="8">
    <location>
        <begin position="275"/>
        <end position="401"/>
    </location>
</feature>
<keyword evidence="2" id="KW-0645">Protease</keyword>
<comment type="similarity">
    <text evidence="1">Belongs to the peptidase C40 family.</text>
</comment>
<dbReference type="PANTHER" id="PTHR47053:SF1">
    <property type="entry name" value="MUREIN DD-ENDOPEPTIDASE MEPH-RELATED"/>
    <property type="match status" value="1"/>
</dbReference>
<dbReference type="SUPFAM" id="SSF54001">
    <property type="entry name" value="Cysteine proteinases"/>
    <property type="match status" value="1"/>
</dbReference>
<keyword evidence="5" id="KW-0175">Coiled coil</keyword>
<keyword evidence="3" id="KW-0378">Hydrolase</keyword>
<evidence type="ECO:0000256" key="6">
    <source>
        <dbReference type="SAM" id="MobiDB-lite"/>
    </source>
</evidence>
<evidence type="ECO:0000256" key="4">
    <source>
        <dbReference type="ARBA" id="ARBA00022807"/>
    </source>
</evidence>
<evidence type="ECO:0000256" key="7">
    <source>
        <dbReference type="SAM" id="SignalP"/>
    </source>
</evidence>
<gene>
    <name evidence="9" type="ORF">DW682_05700</name>
</gene>
<evidence type="ECO:0000256" key="3">
    <source>
        <dbReference type="ARBA" id="ARBA00022801"/>
    </source>
</evidence>
<dbReference type="AlphaFoldDB" id="A0A414NHB0"/>
<feature type="signal peptide" evidence="7">
    <location>
        <begin position="1"/>
        <end position="38"/>
    </location>
</feature>
<dbReference type="InParanoid" id="A0A414NHB0"/>
<feature type="compositionally biased region" description="Low complexity" evidence="6">
    <location>
        <begin position="262"/>
        <end position="273"/>
    </location>
</feature>
<evidence type="ECO:0000256" key="5">
    <source>
        <dbReference type="SAM" id="Coils"/>
    </source>
</evidence>
<evidence type="ECO:0000313" key="9">
    <source>
        <dbReference type="EMBL" id="RHF39154.1"/>
    </source>
</evidence>
<dbReference type="GO" id="GO:0006508">
    <property type="term" value="P:proteolysis"/>
    <property type="evidence" value="ECO:0007669"/>
    <property type="project" value="UniProtKB-KW"/>
</dbReference>
<feature type="coiled-coil region" evidence="5">
    <location>
        <begin position="76"/>
        <end position="113"/>
    </location>
</feature>
<dbReference type="EMBL" id="QSLJ01000001">
    <property type="protein sequence ID" value="RHF39154.1"/>
    <property type="molecule type" value="Genomic_DNA"/>
</dbReference>
<dbReference type="PANTHER" id="PTHR47053">
    <property type="entry name" value="MUREIN DD-ENDOPEPTIDASE MEPH-RELATED"/>
    <property type="match status" value="1"/>
</dbReference>
<feature type="region of interest" description="Disordered" evidence="6">
    <location>
        <begin position="217"/>
        <end position="277"/>
    </location>
</feature>
<comment type="caution">
    <text evidence="9">The sequence shown here is derived from an EMBL/GenBank/DDBJ whole genome shotgun (WGS) entry which is preliminary data.</text>
</comment>